<sequence length="63" mass="7432">MVKFLIESVGCNLLYLLTYSPDLHLIQYYWFKVKNKIRKVVHLFNGFFNPVSFTLQSATSFPN</sequence>
<accession>A0A2U3R4N6</accession>
<dbReference type="Proteomes" id="UP000244960">
    <property type="component" value="Chromosome I"/>
</dbReference>
<dbReference type="EMBL" id="LS398547">
    <property type="protein sequence ID" value="SPR08173.1"/>
    <property type="molecule type" value="Genomic_DNA"/>
</dbReference>
<dbReference type="AlphaFoldDB" id="A0A2U3R4N6"/>
<gene>
    <name evidence="1" type="ORF">UT176_01291</name>
</gene>
<organism evidence="1 2">
    <name type="scientific">Orientia tsutsugamushi</name>
    <name type="common">Rickettsia tsutsugamushi</name>
    <dbReference type="NCBI Taxonomy" id="784"/>
    <lineage>
        <taxon>Bacteria</taxon>
        <taxon>Pseudomonadati</taxon>
        <taxon>Pseudomonadota</taxon>
        <taxon>Alphaproteobacteria</taxon>
        <taxon>Rickettsiales</taxon>
        <taxon>Rickettsiaceae</taxon>
        <taxon>Rickettsieae</taxon>
        <taxon>Orientia</taxon>
    </lineage>
</organism>
<name>A0A2U3R4N6_ORITS</name>
<evidence type="ECO:0000313" key="1">
    <source>
        <dbReference type="EMBL" id="SPR08173.1"/>
    </source>
</evidence>
<protein>
    <submittedName>
        <fullName evidence="1">IS630 family transposase</fullName>
    </submittedName>
</protein>
<evidence type="ECO:0000313" key="2">
    <source>
        <dbReference type="Proteomes" id="UP000244960"/>
    </source>
</evidence>
<reference evidence="2" key="1">
    <citation type="submission" date="2018-03" db="EMBL/GenBank/DDBJ databases">
        <authorList>
            <person name="Batty M. E."/>
            <person name="Batty M E."/>
        </authorList>
    </citation>
    <scope>NUCLEOTIDE SEQUENCE [LARGE SCALE GENOMIC DNA]</scope>
</reference>
<proteinExistence type="predicted"/>